<dbReference type="RefSeq" id="XP_028865440.1">
    <property type="nucleotide sequence ID" value="XM_029009607.1"/>
</dbReference>
<name>A0A2H6K873_9APIC</name>
<accession>A0A2H6K873</accession>
<comment type="caution">
    <text evidence="3">The sequence shown here is derived from an EMBL/GenBank/DDBJ whole genome shotgun (WGS) entry which is preliminary data.</text>
</comment>
<sequence>MGNWEGTGGLHHEEAVKAERALHTMDKNVGDMISCKIWYSKNMSTNTGAAVNDPRVKKFSKAAGDVFTRQHIEVKRRIEEEMEEMQETLKHKSNNISTYIYDSMHTEEDKIESTKRAVDATKTLDETQVRTPVPCNDPRSTQVLG</sequence>
<feature type="coiled-coil region" evidence="1">
    <location>
        <begin position="68"/>
        <end position="95"/>
    </location>
</feature>
<dbReference type="EMBL" id="BDSA01000001">
    <property type="protein sequence ID" value="GBE59197.1"/>
    <property type="molecule type" value="Genomic_DNA"/>
</dbReference>
<organism evidence="3 4">
    <name type="scientific">Babesia ovata</name>
    <dbReference type="NCBI Taxonomy" id="189622"/>
    <lineage>
        <taxon>Eukaryota</taxon>
        <taxon>Sar</taxon>
        <taxon>Alveolata</taxon>
        <taxon>Apicomplexa</taxon>
        <taxon>Aconoidasida</taxon>
        <taxon>Piroplasmida</taxon>
        <taxon>Babesiidae</taxon>
        <taxon>Babesia</taxon>
    </lineage>
</organism>
<evidence type="ECO:0000256" key="2">
    <source>
        <dbReference type="SAM" id="MobiDB-lite"/>
    </source>
</evidence>
<proteinExistence type="predicted"/>
<evidence type="ECO:0000313" key="4">
    <source>
        <dbReference type="Proteomes" id="UP000236319"/>
    </source>
</evidence>
<dbReference type="VEuPathDB" id="PiroplasmaDB:BOVATA_006900"/>
<dbReference type="AlphaFoldDB" id="A0A2H6K873"/>
<dbReference type="Proteomes" id="UP000236319">
    <property type="component" value="Unassembled WGS sequence"/>
</dbReference>
<reference evidence="3 4" key="1">
    <citation type="journal article" date="2017" name="BMC Genomics">
        <title>Whole-genome assembly of Babesia ovata and comparative genomics between closely related pathogens.</title>
        <authorList>
            <person name="Yamagishi J."/>
            <person name="Asada M."/>
            <person name="Hakimi H."/>
            <person name="Tanaka T.Q."/>
            <person name="Sugimoto C."/>
            <person name="Kawazu S."/>
        </authorList>
    </citation>
    <scope>NUCLEOTIDE SEQUENCE [LARGE SCALE GENOMIC DNA]</scope>
    <source>
        <strain evidence="3 4">Miyake</strain>
    </source>
</reference>
<feature type="region of interest" description="Disordered" evidence="2">
    <location>
        <begin position="122"/>
        <end position="145"/>
    </location>
</feature>
<gene>
    <name evidence="3" type="ORF">BOVATA_006900</name>
</gene>
<evidence type="ECO:0000256" key="1">
    <source>
        <dbReference type="SAM" id="Coils"/>
    </source>
</evidence>
<protein>
    <submittedName>
        <fullName evidence="3">Uncharacterized protein</fullName>
    </submittedName>
</protein>
<dbReference type="GeneID" id="39872967"/>
<keyword evidence="4" id="KW-1185">Reference proteome</keyword>
<evidence type="ECO:0000313" key="3">
    <source>
        <dbReference type="EMBL" id="GBE59197.1"/>
    </source>
</evidence>
<keyword evidence="1" id="KW-0175">Coiled coil</keyword>